<evidence type="ECO:0000313" key="4">
    <source>
        <dbReference type="EMBL" id="PJR05012.1"/>
    </source>
</evidence>
<proteinExistence type="predicted"/>
<protein>
    <recommendedName>
        <fullName evidence="6">RNA polymerase subunit sigma-24</fullName>
    </recommendedName>
</protein>
<dbReference type="OrthoDB" id="3211555at2"/>
<evidence type="ECO:0008006" key="6">
    <source>
        <dbReference type="Google" id="ProtNLM"/>
    </source>
</evidence>
<dbReference type="NCBIfam" id="TIGR02937">
    <property type="entry name" value="sigma70-ECF"/>
    <property type="match status" value="1"/>
</dbReference>
<evidence type="ECO:0000259" key="2">
    <source>
        <dbReference type="Pfam" id="PF04542"/>
    </source>
</evidence>
<dbReference type="InterPro" id="IPR032710">
    <property type="entry name" value="NTF2-like_dom_sf"/>
</dbReference>
<dbReference type="PANTHER" id="PTHR30173">
    <property type="entry name" value="SIGMA 19 FACTOR"/>
    <property type="match status" value="1"/>
</dbReference>
<dbReference type="SUPFAM" id="SSF54427">
    <property type="entry name" value="NTF2-like"/>
    <property type="match status" value="1"/>
</dbReference>
<dbReference type="PANTHER" id="PTHR30173:SF36">
    <property type="entry name" value="ECF RNA POLYMERASE SIGMA FACTOR SIGJ"/>
    <property type="match status" value="1"/>
</dbReference>
<dbReference type="Gene3D" id="1.10.1740.10">
    <property type="match status" value="1"/>
</dbReference>
<dbReference type="SUPFAM" id="SSF88946">
    <property type="entry name" value="Sigma2 domain of RNA polymerase sigma factors"/>
    <property type="match status" value="1"/>
</dbReference>
<name>A0A2M9R830_9FLAO</name>
<accession>A0A2M9R830</accession>
<feature type="domain" description="RNA polymerase sigma-70 region 2" evidence="2">
    <location>
        <begin position="6"/>
        <end position="70"/>
    </location>
</feature>
<dbReference type="RefSeq" id="WP_100678570.1">
    <property type="nucleotide sequence ID" value="NZ_NIPO01000001.1"/>
</dbReference>
<reference evidence="4 5" key="1">
    <citation type="submission" date="2017-06" db="EMBL/GenBank/DDBJ databases">
        <title>Description of Avrilella dinanensis gen. nov. sp. nov.</title>
        <authorList>
            <person name="Leyer C."/>
            <person name="Sassi M."/>
            <person name="Minet J."/>
            <person name="Kayal S."/>
            <person name="Cattoir V."/>
        </authorList>
    </citation>
    <scope>NUCLEOTIDE SEQUENCE [LARGE SCALE GENOMIC DNA]</scope>
    <source>
        <strain evidence="4 5">UR159</strain>
    </source>
</reference>
<dbReference type="InterPro" id="IPR013325">
    <property type="entry name" value="RNA_pol_sigma_r2"/>
</dbReference>
<dbReference type="InterPro" id="IPR007627">
    <property type="entry name" value="RNA_pol_sigma70_r2"/>
</dbReference>
<keyword evidence="5" id="KW-1185">Reference proteome</keyword>
<dbReference type="SUPFAM" id="SSF88659">
    <property type="entry name" value="Sigma3 and sigma4 domains of RNA polymerase sigma factors"/>
    <property type="match status" value="1"/>
</dbReference>
<dbReference type="InterPro" id="IPR014284">
    <property type="entry name" value="RNA_pol_sigma-70_dom"/>
</dbReference>
<evidence type="ECO:0000256" key="1">
    <source>
        <dbReference type="ARBA" id="ARBA00011344"/>
    </source>
</evidence>
<dbReference type="EMBL" id="NIPO01000001">
    <property type="protein sequence ID" value="PJR05012.1"/>
    <property type="molecule type" value="Genomic_DNA"/>
</dbReference>
<comment type="caution">
    <text evidence="4">The sequence shown here is derived from an EMBL/GenBank/DDBJ whole genome shotgun (WGS) entry which is preliminary data.</text>
</comment>
<dbReference type="GO" id="GO:0016987">
    <property type="term" value="F:sigma factor activity"/>
    <property type="evidence" value="ECO:0007669"/>
    <property type="project" value="InterPro"/>
</dbReference>
<dbReference type="InterPro" id="IPR013249">
    <property type="entry name" value="RNA_pol_sigma70_r4_t2"/>
</dbReference>
<gene>
    <name evidence="4" type="ORF">CDL10_10980</name>
</gene>
<dbReference type="InterPro" id="IPR052704">
    <property type="entry name" value="ECF_Sigma-70_Domain"/>
</dbReference>
<dbReference type="Pfam" id="PF08281">
    <property type="entry name" value="Sigma70_r4_2"/>
    <property type="match status" value="1"/>
</dbReference>
<feature type="domain" description="RNA polymerase sigma factor 70 region 4 type 2" evidence="3">
    <location>
        <begin position="97"/>
        <end position="148"/>
    </location>
</feature>
<dbReference type="AlphaFoldDB" id="A0A2M9R830"/>
<dbReference type="GO" id="GO:0003677">
    <property type="term" value="F:DNA binding"/>
    <property type="evidence" value="ECO:0007669"/>
    <property type="project" value="InterPro"/>
</dbReference>
<evidence type="ECO:0000313" key="5">
    <source>
        <dbReference type="Proteomes" id="UP000231960"/>
    </source>
</evidence>
<evidence type="ECO:0000259" key="3">
    <source>
        <dbReference type="Pfam" id="PF08281"/>
    </source>
</evidence>
<dbReference type="InterPro" id="IPR013324">
    <property type="entry name" value="RNA_pol_sigma_r3/r4-like"/>
</dbReference>
<comment type="subunit">
    <text evidence="1">Interacts transiently with the RNA polymerase catalytic core formed by RpoA, RpoB, RpoC and RpoZ (2 alpha, 1 beta, 1 beta' and 1 omega subunit) to form the RNA polymerase holoenzyme that can initiate transcription.</text>
</comment>
<dbReference type="Proteomes" id="UP000231960">
    <property type="component" value="Unassembled WGS sequence"/>
</dbReference>
<dbReference type="Gene3D" id="1.10.10.10">
    <property type="entry name" value="Winged helix-like DNA-binding domain superfamily/Winged helix DNA-binding domain"/>
    <property type="match status" value="1"/>
</dbReference>
<dbReference type="CDD" id="cd06171">
    <property type="entry name" value="Sigma70_r4"/>
    <property type="match status" value="1"/>
</dbReference>
<dbReference type="InterPro" id="IPR036388">
    <property type="entry name" value="WH-like_DNA-bd_sf"/>
</dbReference>
<dbReference type="GO" id="GO:0006352">
    <property type="term" value="P:DNA-templated transcription initiation"/>
    <property type="evidence" value="ECO:0007669"/>
    <property type="project" value="InterPro"/>
</dbReference>
<dbReference type="Pfam" id="PF04542">
    <property type="entry name" value="Sigma70_r2"/>
    <property type="match status" value="1"/>
</dbReference>
<sequence>MMSISIENYQRMLFPYAYNVLGTVEDAEDVIQDVVIQFSKVSSGIVNNPKNYLIKSVINQAIKLKQKQNKTVPADVWLPEPVITDEDLQHQEIFNFSLLARMEQLNPKERAVFILKEGFGHSHEEIGEILSLTTENSRKILSRAKERLKAIGNISKRHFQPAVSDTVKKLINAIRNDNTEEVKTLLAKDIRFYADGGTKVKVVAKECIGADQVSKLLMYVHQTYNSALEIKLTMINHQPAVLFIQGGVIESCQIFDIYENKIIRIDAVIDPEKLKILI</sequence>
<dbReference type="Gene3D" id="3.10.450.50">
    <property type="match status" value="1"/>
</dbReference>
<organism evidence="4 5">
    <name type="scientific">Avrilella dinanensis</name>
    <dbReference type="NCBI Taxonomy" id="2008672"/>
    <lineage>
        <taxon>Bacteria</taxon>
        <taxon>Pseudomonadati</taxon>
        <taxon>Bacteroidota</taxon>
        <taxon>Flavobacteriia</taxon>
        <taxon>Flavobacteriales</taxon>
        <taxon>Flavobacteriaceae</taxon>
        <taxon>Avrilella</taxon>
    </lineage>
</organism>